<evidence type="ECO:0000313" key="2">
    <source>
        <dbReference type="EMBL" id="VDN34972.1"/>
    </source>
</evidence>
<feature type="domain" description="RSE1/DDB1/CPSF1 first beta-propeller" evidence="1">
    <location>
        <begin position="14"/>
        <end position="195"/>
    </location>
</feature>
<dbReference type="Proteomes" id="UP000271098">
    <property type="component" value="Unassembled WGS sequence"/>
</dbReference>
<evidence type="ECO:0000259" key="1">
    <source>
        <dbReference type="Pfam" id="PF10433"/>
    </source>
</evidence>
<dbReference type="InterPro" id="IPR018846">
    <property type="entry name" value="Beta-prop_RSE1/DDB1/CPSF1_1st"/>
</dbReference>
<evidence type="ECO:0000313" key="4">
    <source>
        <dbReference type="WBParaSite" id="GPUH_0001997701-mRNA-1"/>
    </source>
</evidence>
<name>A0A183EG61_9BILA</name>
<accession>A0A183EG61</accession>
<dbReference type="InterPro" id="IPR050358">
    <property type="entry name" value="RSE1/DDB1/CFT1"/>
</dbReference>
<protein>
    <submittedName>
        <fullName evidence="4">MMS1_N domain-containing protein</fullName>
    </submittedName>
</protein>
<reference evidence="2 3" key="2">
    <citation type="submission" date="2018-11" db="EMBL/GenBank/DDBJ databases">
        <authorList>
            <consortium name="Pathogen Informatics"/>
        </authorList>
    </citation>
    <scope>NUCLEOTIDE SEQUENCE [LARGE SCALE GENOMIC DNA]</scope>
</reference>
<dbReference type="Pfam" id="PF10433">
    <property type="entry name" value="Beta-prop_RSE1_1st"/>
    <property type="match status" value="1"/>
</dbReference>
<dbReference type="EMBL" id="UYRT01089481">
    <property type="protein sequence ID" value="VDN34972.1"/>
    <property type="molecule type" value="Genomic_DNA"/>
</dbReference>
<dbReference type="WBParaSite" id="GPUH_0001997701-mRNA-1">
    <property type="protein sequence ID" value="GPUH_0001997701-mRNA-1"/>
    <property type="gene ID" value="GPUH_0001997701"/>
</dbReference>
<dbReference type="AlphaFoldDB" id="A0A183EG61"/>
<evidence type="ECO:0000313" key="3">
    <source>
        <dbReference type="Proteomes" id="UP000271098"/>
    </source>
</evidence>
<reference evidence="4" key="1">
    <citation type="submission" date="2016-06" db="UniProtKB">
        <authorList>
            <consortium name="WormBaseParasite"/>
        </authorList>
    </citation>
    <scope>IDENTIFICATION</scope>
</reference>
<proteinExistence type="predicted"/>
<dbReference type="OrthoDB" id="433457at2759"/>
<sequence length="292" mass="32713">MALNYVVTAHKSTVITHALAGDFIRPKEISFVLATANRIQLFLVAPDGLVPFRECPIYGRIACLKIFRRYDENVDSLLVLTSKYHLAVIQWMPTGAVVTRAYGQIADRVGRPSDTGMLAAVHSSGLMVFRLYDGVLKMVKWAEGSELRGVNITCDDLFIVDLVFLPVHDEPTLAYIHHENNLFHLKVLTLNVPEEKLNPPLWVHDRLENDTSGDDARCICTLPGSYPHVSPVSCYAPVDRNGHRFLLGDLKGNIYMLLLEIESKEARDGSTVMTVKNMKLLSMEPRGHWCNG</sequence>
<dbReference type="Gene3D" id="2.130.10.10">
    <property type="entry name" value="YVTN repeat-like/Quinoprotein amine dehydrogenase"/>
    <property type="match status" value="3"/>
</dbReference>
<dbReference type="PANTHER" id="PTHR10644">
    <property type="entry name" value="DNA REPAIR/RNA PROCESSING CPSF FAMILY"/>
    <property type="match status" value="1"/>
</dbReference>
<keyword evidence="3" id="KW-1185">Reference proteome</keyword>
<gene>
    <name evidence="2" type="ORF">GPUH_LOCUS19953</name>
</gene>
<organism evidence="4">
    <name type="scientific">Gongylonema pulchrum</name>
    <dbReference type="NCBI Taxonomy" id="637853"/>
    <lineage>
        <taxon>Eukaryota</taxon>
        <taxon>Metazoa</taxon>
        <taxon>Ecdysozoa</taxon>
        <taxon>Nematoda</taxon>
        <taxon>Chromadorea</taxon>
        <taxon>Rhabditida</taxon>
        <taxon>Spirurina</taxon>
        <taxon>Spiruromorpha</taxon>
        <taxon>Spiruroidea</taxon>
        <taxon>Gongylonematidae</taxon>
        <taxon>Gongylonema</taxon>
    </lineage>
</organism>
<dbReference type="InterPro" id="IPR015943">
    <property type="entry name" value="WD40/YVTN_repeat-like_dom_sf"/>
</dbReference>